<reference evidence="1" key="1">
    <citation type="submission" date="2021-06" db="EMBL/GenBank/DDBJ databases">
        <authorList>
            <person name="Kallberg Y."/>
            <person name="Tangrot J."/>
            <person name="Rosling A."/>
        </authorList>
    </citation>
    <scope>NUCLEOTIDE SEQUENCE</scope>
    <source>
        <strain evidence="1">MT106</strain>
    </source>
</reference>
<feature type="non-terminal residue" evidence="1">
    <location>
        <position position="1"/>
    </location>
</feature>
<comment type="caution">
    <text evidence="1">The sequence shown here is derived from an EMBL/GenBank/DDBJ whole genome shotgun (WGS) entry which is preliminary data.</text>
</comment>
<keyword evidence="2" id="KW-1185">Reference proteome</keyword>
<dbReference type="EMBL" id="CAJVPL010002096">
    <property type="protein sequence ID" value="CAG8599157.1"/>
    <property type="molecule type" value="Genomic_DNA"/>
</dbReference>
<protein>
    <submittedName>
        <fullName evidence="1">9118_t:CDS:1</fullName>
    </submittedName>
</protein>
<gene>
    <name evidence="1" type="ORF">AGERDE_LOCUS9011</name>
</gene>
<proteinExistence type="predicted"/>
<evidence type="ECO:0000313" key="1">
    <source>
        <dbReference type="EMBL" id="CAG8599157.1"/>
    </source>
</evidence>
<accession>A0A9N9CHL8</accession>
<evidence type="ECO:0000313" key="2">
    <source>
        <dbReference type="Proteomes" id="UP000789831"/>
    </source>
</evidence>
<organism evidence="1 2">
    <name type="scientific">Ambispora gerdemannii</name>
    <dbReference type="NCBI Taxonomy" id="144530"/>
    <lineage>
        <taxon>Eukaryota</taxon>
        <taxon>Fungi</taxon>
        <taxon>Fungi incertae sedis</taxon>
        <taxon>Mucoromycota</taxon>
        <taxon>Glomeromycotina</taxon>
        <taxon>Glomeromycetes</taxon>
        <taxon>Archaeosporales</taxon>
        <taxon>Ambisporaceae</taxon>
        <taxon>Ambispora</taxon>
    </lineage>
</organism>
<dbReference type="AlphaFoldDB" id="A0A9N9CHL8"/>
<dbReference type="Proteomes" id="UP000789831">
    <property type="component" value="Unassembled WGS sequence"/>
</dbReference>
<sequence>KWIVQRECELSGFCDCRFCDPLKFCDVGYPNLDSAYYPQFSQKEMDTCDSVKKNGEMGFDALVMIMYV</sequence>
<name>A0A9N9CHL8_9GLOM</name>